<keyword evidence="4" id="KW-1185">Reference proteome</keyword>
<protein>
    <submittedName>
        <fullName evidence="3">Uncharacterized protein</fullName>
    </submittedName>
</protein>
<gene>
    <name evidence="3" type="ORF">AK812_SmicGene35382</name>
</gene>
<sequence>MTMVMPTRTIVDLLVRRQISPLYVKIGCALDVHHNLTHRITAVQIRADLTSAPGNFKRAVSAEDCPDKDTNGKAVESQWRVRRSDKRRWTTSMGSIGGALTPAYLISHLEDCDTPATSTVVSAAASEVASDSETSVSLRPSLRDGKEISKRKTTRITFEGLEQLKALDRPDESDEEAEDEDAPKRAGSDTSSIGKKSDASSMNWRADALDVGENLAAEAAAKKGHTSVDSIVALVQAERERWEEERQALEVRVEELQEQLRSMQAAHSPDAEKQALKREHQELRKVIKARSRFGAWVCERHMMESDDEVESQLIGKPRDRCREGGTAAADFGAFREASGSQSGCWCSFQRVRRVTNQEVPWTHNSTEALIWIRFGSVDLIDIILAIDDAACAFTLDLQSITCCGFIEMHEGSIIYAVSRIAH</sequence>
<evidence type="ECO:0000256" key="1">
    <source>
        <dbReference type="SAM" id="Coils"/>
    </source>
</evidence>
<dbReference type="Proteomes" id="UP000186817">
    <property type="component" value="Unassembled WGS sequence"/>
</dbReference>
<evidence type="ECO:0000313" key="3">
    <source>
        <dbReference type="EMBL" id="OLP83823.1"/>
    </source>
</evidence>
<reference evidence="3 4" key="1">
    <citation type="submission" date="2016-02" db="EMBL/GenBank/DDBJ databases">
        <title>Genome analysis of coral dinoflagellate symbionts highlights evolutionary adaptations to a symbiotic lifestyle.</title>
        <authorList>
            <person name="Aranda M."/>
            <person name="Li Y."/>
            <person name="Liew Y.J."/>
            <person name="Baumgarten S."/>
            <person name="Simakov O."/>
            <person name="Wilson M."/>
            <person name="Piel J."/>
            <person name="Ashoor H."/>
            <person name="Bougouffa S."/>
            <person name="Bajic V.B."/>
            <person name="Ryu T."/>
            <person name="Ravasi T."/>
            <person name="Bayer T."/>
            <person name="Micklem G."/>
            <person name="Kim H."/>
            <person name="Bhak J."/>
            <person name="Lajeunesse T.C."/>
            <person name="Voolstra C.R."/>
        </authorList>
    </citation>
    <scope>NUCLEOTIDE SEQUENCE [LARGE SCALE GENOMIC DNA]</scope>
    <source>
        <strain evidence="3 4">CCMP2467</strain>
    </source>
</reference>
<keyword evidence="1" id="KW-0175">Coiled coil</keyword>
<feature type="compositionally biased region" description="Polar residues" evidence="2">
    <location>
        <begin position="188"/>
        <end position="201"/>
    </location>
</feature>
<accession>A0A1Q9CLM2</accession>
<dbReference type="AlphaFoldDB" id="A0A1Q9CLM2"/>
<feature type="compositionally biased region" description="Acidic residues" evidence="2">
    <location>
        <begin position="171"/>
        <end position="181"/>
    </location>
</feature>
<feature type="region of interest" description="Disordered" evidence="2">
    <location>
        <begin position="161"/>
        <end position="201"/>
    </location>
</feature>
<dbReference type="OrthoDB" id="435379at2759"/>
<proteinExistence type="predicted"/>
<evidence type="ECO:0000313" key="4">
    <source>
        <dbReference type="Proteomes" id="UP000186817"/>
    </source>
</evidence>
<organism evidence="3 4">
    <name type="scientific">Symbiodinium microadriaticum</name>
    <name type="common">Dinoflagellate</name>
    <name type="synonym">Zooxanthella microadriatica</name>
    <dbReference type="NCBI Taxonomy" id="2951"/>
    <lineage>
        <taxon>Eukaryota</taxon>
        <taxon>Sar</taxon>
        <taxon>Alveolata</taxon>
        <taxon>Dinophyceae</taxon>
        <taxon>Suessiales</taxon>
        <taxon>Symbiodiniaceae</taxon>
        <taxon>Symbiodinium</taxon>
    </lineage>
</organism>
<comment type="caution">
    <text evidence="3">The sequence shown here is derived from an EMBL/GenBank/DDBJ whole genome shotgun (WGS) entry which is preliminary data.</text>
</comment>
<name>A0A1Q9CLM2_SYMMI</name>
<feature type="coiled-coil region" evidence="1">
    <location>
        <begin position="232"/>
        <end position="266"/>
    </location>
</feature>
<dbReference type="EMBL" id="LSRX01001090">
    <property type="protein sequence ID" value="OLP83823.1"/>
    <property type="molecule type" value="Genomic_DNA"/>
</dbReference>
<evidence type="ECO:0000256" key="2">
    <source>
        <dbReference type="SAM" id="MobiDB-lite"/>
    </source>
</evidence>